<gene>
    <name evidence="7 8" type="primary">pdxA</name>
    <name evidence="8" type="ORF">PQU98_00555</name>
</gene>
<dbReference type="PANTHER" id="PTHR30004:SF6">
    <property type="entry name" value="D-THREONATE 4-PHOSPHATE DEHYDROGENASE"/>
    <property type="match status" value="1"/>
</dbReference>
<dbReference type="Proteomes" id="UP001218579">
    <property type="component" value="Unassembled WGS sequence"/>
</dbReference>
<name>A0ABT5HED3_9CAUL</name>
<comment type="caution">
    <text evidence="8">The sequence shown here is derived from an EMBL/GenBank/DDBJ whole genome shotgun (WGS) entry which is preliminary data.</text>
</comment>
<dbReference type="SUPFAM" id="SSF53659">
    <property type="entry name" value="Isocitrate/Isopropylmalate dehydrogenase-like"/>
    <property type="match status" value="1"/>
</dbReference>
<keyword evidence="7" id="KW-0460">Magnesium</keyword>
<sequence length="333" mass="35391">MILKPLVITMGDPCGIGPEIILKAWDTLKRFPELCFCMIGNAQALKAAGADIAAIRDASEAHKVFAASLPVLDRPLTAPAIAGHPDSLHGPHIVRWIEEAVTLCLEGKARGLITAPIAKSVLYATGFSFPGHTEYLGNLTATAPYDGARGPIMMLTAKDLRVVLATIHIPLSQVKARLNADDLAHTVHVTHQALKSDFGIPSPRLVMAGLNPHAGEDGTIGREEIDLLKPVIADLQAQGVDIKGPFPADTLFHDEARGTYDACICLYHDQGLIPLKTLDFWGGVNITLGLPIVRTSPDHGTGFGIAGQGIARADSLIAAIHAAHDLSMKRHDA</sequence>
<comment type="pathway">
    <text evidence="7">Cofactor biosynthesis; pyridoxine 5'-phosphate biosynthesis; pyridoxine 5'-phosphate from D-erythrose 4-phosphate: step 4/5.</text>
</comment>
<feature type="binding site" evidence="7">
    <location>
        <position position="294"/>
    </location>
    <ligand>
        <name>substrate</name>
    </ligand>
</feature>
<keyword evidence="5 7" id="KW-0520">NAD</keyword>
<dbReference type="InterPro" id="IPR005255">
    <property type="entry name" value="PdxA_fam"/>
</dbReference>
<dbReference type="InterPro" id="IPR037510">
    <property type="entry name" value="PdxA"/>
</dbReference>
<keyword evidence="1 7" id="KW-0963">Cytoplasm</keyword>
<comment type="function">
    <text evidence="7">Catalyzes the NAD(P)-dependent oxidation of 4-(phosphooxy)-L-threonine (HTP) into 2-amino-3-oxo-4-(phosphooxy)butyric acid which spontaneously decarboxylates to form 3-amino-2-oxopropyl phosphate (AHAP).</text>
</comment>
<evidence type="ECO:0000256" key="5">
    <source>
        <dbReference type="ARBA" id="ARBA00023027"/>
    </source>
</evidence>
<evidence type="ECO:0000256" key="2">
    <source>
        <dbReference type="ARBA" id="ARBA00022723"/>
    </source>
</evidence>
<protein>
    <recommendedName>
        <fullName evidence="7">4-hydroxythreonine-4-phosphate dehydrogenase</fullName>
        <ecNumber evidence="7">1.1.1.262</ecNumber>
    </recommendedName>
    <alternativeName>
        <fullName evidence="7">4-(phosphohydroxy)-L-threonine dehydrogenase</fullName>
    </alternativeName>
</protein>
<keyword evidence="4 7" id="KW-0560">Oxidoreductase</keyword>
<comment type="catalytic activity">
    <reaction evidence="7">
        <text>4-(phosphooxy)-L-threonine + NAD(+) = 3-amino-2-oxopropyl phosphate + CO2 + NADH</text>
        <dbReference type="Rhea" id="RHEA:32275"/>
        <dbReference type="ChEBI" id="CHEBI:16526"/>
        <dbReference type="ChEBI" id="CHEBI:57279"/>
        <dbReference type="ChEBI" id="CHEBI:57540"/>
        <dbReference type="ChEBI" id="CHEBI:57945"/>
        <dbReference type="ChEBI" id="CHEBI:58452"/>
        <dbReference type="EC" id="1.1.1.262"/>
    </reaction>
</comment>
<feature type="binding site" evidence="7">
    <location>
        <position position="213"/>
    </location>
    <ligand>
        <name>a divalent metal cation</name>
        <dbReference type="ChEBI" id="CHEBI:60240"/>
        <note>ligand shared between dimeric partners</note>
    </ligand>
</feature>
<evidence type="ECO:0000313" key="9">
    <source>
        <dbReference type="Proteomes" id="UP001218579"/>
    </source>
</evidence>
<accession>A0ABT5HED3</accession>
<evidence type="ECO:0000313" key="8">
    <source>
        <dbReference type="EMBL" id="MDC7674612.1"/>
    </source>
</evidence>
<dbReference type="EC" id="1.1.1.262" evidence="7"/>
<comment type="cofactor">
    <cofactor evidence="7">
        <name>Zn(2+)</name>
        <dbReference type="ChEBI" id="CHEBI:29105"/>
    </cofactor>
    <cofactor evidence="7">
        <name>Mg(2+)</name>
        <dbReference type="ChEBI" id="CHEBI:18420"/>
    </cofactor>
    <cofactor evidence="7">
        <name>Co(2+)</name>
        <dbReference type="ChEBI" id="CHEBI:48828"/>
    </cofactor>
    <text evidence="7">Binds 1 divalent metal cation per subunit. Can use ions such as Zn(2+), Mg(2+) or Co(2+).</text>
</comment>
<evidence type="ECO:0000256" key="7">
    <source>
        <dbReference type="HAMAP-Rule" id="MF_00536"/>
    </source>
</evidence>
<feature type="binding site" evidence="7">
    <location>
        <position position="133"/>
    </location>
    <ligand>
        <name>substrate</name>
    </ligand>
</feature>
<comment type="miscellaneous">
    <text evidence="7">The active site is located at the dimer interface.</text>
</comment>
<organism evidence="8 9">
    <name type="scientific">Asticcacaulis machinosus</name>
    <dbReference type="NCBI Taxonomy" id="2984211"/>
    <lineage>
        <taxon>Bacteria</taxon>
        <taxon>Pseudomonadati</taxon>
        <taxon>Pseudomonadota</taxon>
        <taxon>Alphaproteobacteria</taxon>
        <taxon>Caulobacterales</taxon>
        <taxon>Caulobacteraceae</taxon>
        <taxon>Asticcacaulis</taxon>
    </lineage>
</organism>
<keyword evidence="6 7" id="KW-0664">Pyridoxine biosynthesis</keyword>
<keyword evidence="3 7" id="KW-0521">NADP</keyword>
<comment type="subunit">
    <text evidence="7">Homodimer.</text>
</comment>
<comment type="subcellular location">
    <subcellularLocation>
        <location evidence="7">Cytoplasm</location>
    </subcellularLocation>
</comment>
<evidence type="ECO:0000256" key="6">
    <source>
        <dbReference type="ARBA" id="ARBA00023096"/>
    </source>
</evidence>
<dbReference type="Pfam" id="PF04166">
    <property type="entry name" value="PdxA"/>
    <property type="match status" value="1"/>
</dbReference>
<feature type="binding site" evidence="7">
    <location>
        <position position="276"/>
    </location>
    <ligand>
        <name>substrate</name>
    </ligand>
</feature>
<dbReference type="GO" id="GO:0050570">
    <property type="term" value="F:4-hydroxythreonine-4-phosphate dehydrogenase activity"/>
    <property type="evidence" value="ECO:0007669"/>
    <property type="project" value="UniProtKB-EC"/>
</dbReference>
<comment type="similarity">
    <text evidence="7">Belongs to the PdxA family.</text>
</comment>
<evidence type="ECO:0000256" key="1">
    <source>
        <dbReference type="ARBA" id="ARBA00022490"/>
    </source>
</evidence>
<dbReference type="HAMAP" id="MF_00536">
    <property type="entry name" value="PdxA"/>
    <property type="match status" value="1"/>
</dbReference>
<dbReference type="RefSeq" id="WP_272744463.1">
    <property type="nucleotide sequence ID" value="NZ_JAQQKV010000001.1"/>
</dbReference>
<proteinExistence type="inferred from homology"/>
<feature type="binding site" evidence="7">
    <location>
        <position position="132"/>
    </location>
    <ligand>
        <name>substrate</name>
    </ligand>
</feature>
<evidence type="ECO:0000256" key="3">
    <source>
        <dbReference type="ARBA" id="ARBA00022857"/>
    </source>
</evidence>
<dbReference type="NCBIfam" id="NF003699">
    <property type="entry name" value="PRK05312.1"/>
    <property type="match status" value="1"/>
</dbReference>
<dbReference type="EMBL" id="JAQQKV010000001">
    <property type="protein sequence ID" value="MDC7674612.1"/>
    <property type="molecule type" value="Genomic_DNA"/>
</dbReference>
<keyword evidence="7" id="KW-0862">Zinc</keyword>
<dbReference type="PANTHER" id="PTHR30004">
    <property type="entry name" value="4-HYDROXYTHREONINE-4-PHOSPHATE DEHYDROGENASE"/>
    <property type="match status" value="1"/>
</dbReference>
<dbReference type="Gene3D" id="3.40.718.10">
    <property type="entry name" value="Isopropylmalate Dehydrogenase"/>
    <property type="match status" value="1"/>
</dbReference>
<keyword evidence="7" id="KW-0170">Cobalt</keyword>
<feature type="binding site" evidence="7">
    <location>
        <position position="285"/>
    </location>
    <ligand>
        <name>substrate</name>
    </ligand>
</feature>
<dbReference type="NCBIfam" id="TIGR00557">
    <property type="entry name" value="pdxA"/>
    <property type="match status" value="1"/>
</dbReference>
<reference evidence="8 9" key="1">
    <citation type="submission" date="2023-01" db="EMBL/GenBank/DDBJ databases">
        <title>Novel species of the genus Asticcacaulis isolated from rivers.</title>
        <authorList>
            <person name="Lu H."/>
        </authorList>
    </citation>
    <scope>NUCLEOTIDE SEQUENCE [LARGE SCALE GENOMIC DNA]</scope>
    <source>
        <strain evidence="8 9">LKC15W</strain>
    </source>
</reference>
<keyword evidence="2 7" id="KW-0479">Metal-binding</keyword>
<feature type="binding site" evidence="7">
    <location>
        <position position="168"/>
    </location>
    <ligand>
        <name>a divalent metal cation</name>
        <dbReference type="ChEBI" id="CHEBI:60240"/>
        <note>ligand shared between dimeric partners</note>
    </ligand>
</feature>
<feature type="binding site" evidence="7">
    <location>
        <position position="268"/>
    </location>
    <ligand>
        <name>a divalent metal cation</name>
        <dbReference type="ChEBI" id="CHEBI:60240"/>
        <note>ligand shared between dimeric partners</note>
    </ligand>
</feature>
<keyword evidence="9" id="KW-1185">Reference proteome</keyword>
<evidence type="ECO:0000256" key="4">
    <source>
        <dbReference type="ARBA" id="ARBA00023002"/>
    </source>
</evidence>